<dbReference type="EMBL" id="LN483332">
    <property type="protein sequence ID" value="CED85404.1"/>
    <property type="molecule type" value="Genomic_DNA"/>
</dbReference>
<evidence type="ECO:0000256" key="3">
    <source>
        <dbReference type="ARBA" id="ARBA00022448"/>
    </source>
</evidence>
<accession>A0A0F7SXD8</accession>
<comment type="subcellular location">
    <subcellularLocation>
        <location evidence="1">Vacuole membrane</location>
        <topology evidence="1">Multi-pass membrane protein</topology>
    </subcellularLocation>
</comment>
<dbReference type="GO" id="GO:0005313">
    <property type="term" value="F:L-glutamate transmembrane transporter activity"/>
    <property type="evidence" value="ECO:0007669"/>
    <property type="project" value="TreeGrafter"/>
</dbReference>
<keyword evidence="3" id="KW-0813">Transport</keyword>
<feature type="compositionally biased region" description="Basic and acidic residues" evidence="9">
    <location>
        <begin position="27"/>
        <end position="41"/>
    </location>
</feature>
<evidence type="ECO:0000313" key="12">
    <source>
        <dbReference type="EMBL" id="CED85404.1"/>
    </source>
</evidence>
<evidence type="ECO:0000256" key="2">
    <source>
        <dbReference type="ARBA" id="ARBA00008066"/>
    </source>
</evidence>
<reference evidence="12" key="1">
    <citation type="submission" date="2014-08" db="EMBL/GenBank/DDBJ databases">
        <authorList>
            <person name="Sharma Rahul"/>
            <person name="Thines Marco"/>
        </authorList>
    </citation>
    <scope>NUCLEOTIDE SEQUENCE</scope>
</reference>
<sequence length="519" mass="57337">MYSSVQIHTRKPTPPNVQQTIYEPLLHDSPDSDRSVHHEGTTDDDDDDLKLGRFQGGRATVFSSVSNLANTILGTGMLAFPYAFASIGIIPGIFSCAFSGSMAFFGLYLLSICAAKVEPPRSTSFNAISMLTFGKRATVFFDLAIAIKCFGVSISYLIIIKTLTSTALTTLYTIISGSDEIPQILISHRLWLLLSMSINIPLAFFKKLDSLRFTSQAALVFVLYMLAIVITYYFHRPHDIEPAGPVKYFKWSHGAIGTFPVQIFAYTCAQNLFPVYNELKENTQKRMNIVIGTSIGSATVIYEIIALAGYLTFGSKVKSNIVEMYSDSSLFVALGRLGIVLMVLFSYPLQVHPCRAALDKVISTVWKDKETLIQVPREEEEGDAQVVVPSLEMSKVRFISLVSRPFLSSLVCLVNILNADYRDSLTLCHSIIWKQTTGIILAGLAIALSVDHLETVLSFVGATGSTTISFILPGLFYFSLFRHSKERSPVLTWAALGLAIYGICVMCFCLTYNIIQLLN</sequence>
<proteinExistence type="inferred from homology"/>
<dbReference type="GO" id="GO:0015189">
    <property type="term" value="F:L-lysine transmembrane transporter activity"/>
    <property type="evidence" value="ECO:0007669"/>
    <property type="project" value="TreeGrafter"/>
</dbReference>
<keyword evidence="5 10" id="KW-0812">Transmembrane</keyword>
<feature type="domain" description="Amino acid transporter transmembrane" evidence="11">
    <location>
        <begin position="58"/>
        <end position="516"/>
    </location>
</feature>
<evidence type="ECO:0000256" key="1">
    <source>
        <dbReference type="ARBA" id="ARBA00004128"/>
    </source>
</evidence>
<feature type="transmembrane region" description="Helical" evidence="10">
    <location>
        <begin position="255"/>
        <end position="276"/>
    </location>
</feature>
<evidence type="ECO:0000256" key="7">
    <source>
        <dbReference type="ARBA" id="ARBA00022989"/>
    </source>
</evidence>
<dbReference type="InterPro" id="IPR013057">
    <property type="entry name" value="AA_transpt_TM"/>
</dbReference>
<keyword evidence="4" id="KW-0926">Vacuole</keyword>
<feature type="transmembrane region" description="Helical" evidence="10">
    <location>
        <begin position="330"/>
        <end position="349"/>
    </location>
</feature>
<dbReference type="AlphaFoldDB" id="A0A0F7SXD8"/>
<dbReference type="Pfam" id="PF01490">
    <property type="entry name" value="Aa_trans"/>
    <property type="match status" value="1"/>
</dbReference>
<feature type="region of interest" description="Disordered" evidence="9">
    <location>
        <begin position="27"/>
        <end position="49"/>
    </location>
</feature>
<evidence type="ECO:0000259" key="11">
    <source>
        <dbReference type="Pfam" id="PF01490"/>
    </source>
</evidence>
<dbReference type="PANTHER" id="PTHR22950">
    <property type="entry name" value="AMINO ACID TRANSPORTER"/>
    <property type="match status" value="1"/>
</dbReference>
<comment type="similarity">
    <text evidence="2">Belongs to the amino acid/polyamine transporter 2 family.</text>
</comment>
<evidence type="ECO:0000256" key="8">
    <source>
        <dbReference type="ARBA" id="ARBA00023136"/>
    </source>
</evidence>
<dbReference type="GO" id="GO:0005302">
    <property type="term" value="F:L-tyrosine transmembrane transporter activity"/>
    <property type="evidence" value="ECO:0007669"/>
    <property type="project" value="TreeGrafter"/>
</dbReference>
<protein>
    <submittedName>
        <fullName evidence="12">Amino acid transporter protein</fullName>
    </submittedName>
</protein>
<dbReference type="GO" id="GO:0000329">
    <property type="term" value="C:fungal-type vacuole membrane"/>
    <property type="evidence" value="ECO:0007669"/>
    <property type="project" value="TreeGrafter"/>
</dbReference>
<feature type="transmembrane region" description="Helical" evidence="10">
    <location>
        <begin position="138"/>
        <end position="159"/>
    </location>
</feature>
<name>A0A0F7SXD8_PHARH</name>
<dbReference type="GO" id="GO:0005290">
    <property type="term" value="F:L-histidine transmembrane transporter activity"/>
    <property type="evidence" value="ECO:0007669"/>
    <property type="project" value="TreeGrafter"/>
</dbReference>
<evidence type="ECO:0000256" key="10">
    <source>
        <dbReference type="SAM" id="Phobius"/>
    </source>
</evidence>
<keyword evidence="7 10" id="KW-1133">Transmembrane helix</keyword>
<evidence type="ECO:0000256" key="4">
    <source>
        <dbReference type="ARBA" id="ARBA00022554"/>
    </source>
</evidence>
<keyword evidence="8 10" id="KW-0472">Membrane</keyword>
<evidence type="ECO:0000256" key="9">
    <source>
        <dbReference type="SAM" id="MobiDB-lite"/>
    </source>
</evidence>
<feature type="transmembrane region" description="Helical" evidence="10">
    <location>
        <begin position="288"/>
        <end position="310"/>
    </location>
</feature>
<evidence type="ECO:0000256" key="6">
    <source>
        <dbReference type="ARBA" id="ARBA00022970"/>
    </source>
</evidence>
<dbReference type="GO" id="GO:0015194">
    <property type="term" value="F:L-serine transmembrane transporter activity"/>
    <property type="evidence" value="ECO:0007669"/>
    <property type="project" value="TreeGrafter"/>
</dbReference>
<evidence type="ECO:0000256" key="5">
    <source>
        <dbReference type="ARBA" id="ARBA00022692"/>
    </source>
</evidence>
<feature type="transmembrane region" description="Helical" evidence="10">
    <location>
        <begin position="89"/>
        <end position="117"/>
    </location>
</feature>
<keyword evidence="6" id="KW-0029">Amino-acid transport</keyword>
<feature type="transmembrane region" description="Helical" evidence="10">
    <location>
        <begin position="456"/>
        <end position="478"/>
    </location>
</feature>
<organism evidence="12">
    <name type="scientific">Phaffia rhodozyma</name>
    <name type="common">Yeast</name>
    <name type="synonym">Xanthophyllomyces dendrorhous</name>
    <dbReference type="NCBI Taxonomy" id="264483"/>
    <lineage>
        <taxon>Eukaryota</taxon>
        <taxon>Fungi</taxon>
        <taxon>Dikarya</taxon>
        <taxon>Basidiomycota</taxon>
        <taxon>Agaricomycotina</taxon>
        <taxon>Tremellomycetes</taxon>
        <taxon>Cystofilobasidiales</taxon>
        <taxon>Mrakiaceae</taxon>
        <taxon>Phaffia</taxon>
    </lineage>
</organism>
<dbReference type="GO" id="GO:0061459">
    <property type="term" value="F:L-arginine transmembrane transporter activity"/>
    <property type="evidence" value="ECO:0007669"/>
    <property type="project" value="TreeGrafter"/>
</dbReference>
<feature type="transmembrane region" description="Helical" evidence="10">
    <location>
        <begin position="431"/>
        <end position="450"/>
    </location>
</feature>
<feature type="transmembrane region" description="Helical" evidence="10">
    <location>
        <begin position="186"/>
        <end position="205"/>
    </location>
</feature>
<dbReference type="PANTHER" id="PTHR22950:SF678">
    <property type="entry name" value="VACUOLAR AMINO ACID TRANSPORTER 5-RELATED"/>
    <property type="match status" value="1"/>
</dbReference>
<feature type="transmembrane region" description="Helical" evidence="10">
    <location>
        <begin position="217"/>
        <end position="235"/>
    </location>
</feature>
<feature type="transmembrane region" description="Helical" evidence="10">
    <location>
        <begin position="490"/>
        <end position="515"/>
    </location>
</feature>
<feature type="transmembrane region" description="Helical" evidence="10">
    <location>
        <begin position="59"/>
        <end position="83"/>
    </location>
</feature>